<dbReference type="GO" id="GO:0003677">
    <property type="term" value="F:DNA binding"/>
    <property type="evidence" value="ECO:0007669"/>
    <property type="project" value="TreeGrafter"/>
</dbReference>
<name>A0A0E3VAU6_9BACT</name>
<dbReference type="InterPro" id="IPR015915">
    <property type="entry name" value="Kelch-typ_b-propeller"/>
</dbReference>
<feature type="compositionally biased region" description="Polar residues" evidence="1">
    <location>
        <begin position="598"/>
        <end position="614"/>
    </location>
</feature>
<feature type="transmembrane region" description="Helical" evidence="2">
    <location>
        <begin position="558"/>
        <end position="576"/>
    </location>
</feature>
<keyword evidence="2" id="KW-0472">Membrane</keyword>
<dbReference type="Gene3D" id="2.120.10.80">
    <property type="entry name" value="Kelch-type beta propeller"/>
    <property type="match status" value="1"/>
</dbReference>
<protein>
    <recommendedName>
        <fullName evidence="5">Galactose oxidase</fullName>
    </recommendedName>
</protein>
<organism evidence="3 4">
    <name type="scientific">Spirosoma radiotolerans</name>
    <dbReference type="NCBI Taxonomy" id="1379870"/>
    <lineage>
        <taxon>Bacteria</taxon>
        <taxon>Pseudomonadati</taxon>
        <taxon>Bacteroidota</taxon>
        <taxon>Cytophagia</taxon>
        <taxon>Cytophagales</taxon>
        <taxon>Cytophagaceae</taxon>
        <taxon>Spirosoma</taxon>
    </lineage>
</organism>
<dbReference type="PANTHER" id="PTHR35807">
    <property type="entry name" value="TRANSCRIPTIONAL REGULATOR REDD-RELATED"/>
    <property type="match status" value="1"/>
</dbReference>
<dbReference type="PANTHER" id="PTHR35807:SF1">
    <property type="entry name" value="TRANSCRIPTIONAL REGULATOR REDD"/>
    <property type="match status" value="1"/>
</dbReference>
<evidence type="ECO:0008006" key="5">
    <source>
        <dbReference type="Google" id="ProtNLM"/>
    </source>
</evidence>
<dbReference type="Proteomes" id="UP000033054">
    <property type="component" value="Chromosome"/>
</dbReference>
<dbReference type="SUPFAM" id="SSF117281">
    <property type="entry name" value="Kelch motif"/>
    <property type="match status" value="1"/>
</dbReference>
<dbReference type="KEGG" id="srd:SD10_21015"/>
<proteinExistence type="predicted"/>
<dbReference type="EMBL" id="CP010429">
    <property type="protein sequence ID" value="AKD58691.1"/>
    <property type="molecule type" value="Genomic_DNA"/>
</dbReference>
<dbReference type="HOGENOM" id="CLU_016800_0_0_10"/>
<keyword evidence="2" id="KW-1133">Transmembrane helix</keyword>
<keyword evidence="2" id="KW-0812">Transmembrane</keyword>
<dbReference type="AlphaFoldDB" id="A0A0E3VAU6"/>
<dbReference type="InterPro" id="IPR051677">
    <property type="entry name" value="AfsR-DnrI-RedD_regulator"/>
</dbReference>
<sequence>MYRRFVRTLIYCVMAWLVTSPALYAQTYGLRFVGHEQIQDKRTSLALTPDHPLCLTGNVELSFDITLVPNYQTYFGYVFRVIQEDKRNLDLLYDQKSRSFKMIIGDRLAQSFIRIDSAQLFSHWNHFTIKWNLSQRSLHVFVNNRLVIRDTIAFQETGCFKLFFGSNEFGQFKSKDLPPMSIKDIELKENGQREHFWPLREVNGITTRDEVDGQLATLKNPVWIKSLYTEWKKTDQFTLKGYANVAFDPITETVYVIAADKLYQYAVRTQQATIKQHKNPPHNLFQGSQTIYNPFTGRLYCFFVDQKSVYSCNPSSSDWMAESVTPNAVEVTEYWHANKFISRADSSLYILGGYGQLTYKNSILRYHFATRTWDTLDGNGAAYTPRYLAALGTTSSSDTAYMIGGYGSLTGEQMLNPKNSYDLLEYLVRENTFRKIYALNVPKVDFAFANSLMIDVKSNQYYGLIFPNQQFKAELQLIRGSLAKPSYEVLGNPIPYSFHDIHSYADLYYCPISQKLTAVTLYQNEATGTTDVKLYSISFPPNALTVSVNKEGQETISYWWFASVALVVGGAVVLYIRQRRQLIRKPQRSASVPDPQQALVTDEQSPPTSLITPETTPTRFGLVNEPVLISSIFFFGNFQVLDHSGIDITKSFTPLLKELFLLLSLNSIGKQQGVASEKLNEILWPDKSGREASNNRSVNITKLRNLLEKVAFCSLSKESGYWKIDFDFSQQLYVDYEQYMTIINDETVLTKQTISELGEITKRGPFLQNTEYHWLDDFRADISNKIINTFLKYANTLLISENPEHLIQITNFIFDYDPVNEDAIILKCKALSLMGKHTLAKNTFERFIRDYKAIYGEEYEQTFSAIID</sequence>
<gene>
    <name evidence="3" type="ORF">SD10_21015</name>
</gene>
<dbReference type="GO" id="GO:0006355">
    <property type="term" value="P:regulation of DNA-templated transcription"/>
    <property type="evidence" value="ECO:0007669"/>
    <property type="project" value="TreeGrafter"/>
</dbReference>
<evidence type="ECO:0000256" key="2">
    <source>
        <dbReference type="SAM" id="Phobius"/>
    </source>
</evidence>
<keyword evidence="4" id="KW-1185">Reference proteome</keyword>
<evidence type="ECO:0000313" key="4">
    <source>
        <dbReference type="Proteomes" id="UP000033054"/>
    </source>
</evidence>
<feature type="region of interest" description="Disordered" evidence="1">
    <location>
        <begin position="586"/>
        <end position="614"/>
    </location>
</feature>
<dbReference type="PATRIC" id="fig|1379870.5.peg.4533"/>
<reference evidence="3 4" key="1">
    <citation type="journal article" date="2014" name="Curr. Microbiol.">
        <title>Spirosoma radiotolerans sp. nov., a gamma-radiation-resistant bacterium isolated from gamma ray-irradiated soil.</title>
        <authorList>
            <person name="Lee J.J."/>
            <person name="Srinivasan S."/>
            <person name="Lim S."/>
            <person name="Joe M."/>
            <person name="Im S."/>
            <person name="Bae S.I."/>
            <person name="Park K.R."/>
            <person name="Han J.H."/>
            <person name="Park S.H."/>
            <person name="Joo B.M."/>
            <person name="Park S.J."/>
            <person name="Kim M.K."/>
        </authorList>
    </citation>
    <scope>NUCLEOTIDE SEQUENCE [LARGE SCALE GENOMIC DNA]</scope>
    <source>
        <strain evidence="3 4">DG5A</strain>
    </source>
</reference>
<dbReference type="STRING" id="1379870.SD10_21015"/>
<accession>A0A0E3VAU6</accession>
<evidence type="ECO:0000313" key="3">
    <source>
        <dbReference type="EMBL" id="AKD58691.1"/>
    </source>
</evidence>
<evidence type="ECO:0000256" key="1">
    <source>
        <dbReference type="SAM" id="MobiDB-lite"/>
    </source>
</evidence>